<feature type="domain" description="ABC transporter" evidence="10">
    <location>
        <begin position="10"/>
        <end position="245"/>
    </location>
</feature>
<keyword evidence="12" id="KW-1185">Reference proteome</keyword>
<evidence type="ECO:0000313" key="11">
    <source>
        <dbReference type="EMBL" id="GED21582.1"/>
    </source>
</evidence>
<dbReference type="SUPFAM" id="SSF52540">
    <property type="entry name" value="P-loop containing nucleoside triphosphate hydrolases"/>
    <property type="match status" value="2"/>
</dbReference>
<protein>
    <submittedName>
        <fullName evidence="11">ABC transporter ATP-binding protein</fullName>
    </submittedName>
</protein>
<keyword evidence="2" id="KW-0813">Transport</keyword>
<sequence>MMSAQDQPRLSARRICRSFGPNQVLFDIDLDLYPGEVHALLGENGAGKSTLVRILAGYLSPTRGDVCLDGEVRHYRGSGEAEADGVVMIHQELALAEQLSVEENIFLGRELRRGPFLDHHAMRERASETLAELETWVDPQTRVKDLGTSDQQMVEIAKAITRDVRVLIMDEPTAALTEHEVSVLFALIERLRQRGVAILYISHKLREIEQIADRVTVLRDGQLIDNGRMAGRSKEELARLMVGREIHDMYPERSVLASDAPVVLEARDIVVPGAVHGASFTLRRGEVLGFGGVVGAGRTALIEASLGLRARRQGQVLRNGQPVVLRNLRDAVNQRIAYLTEDRKGKGLVLNMGLRPNLTLLNLRAYCHPLIDRRREDQAFQEAIERFDIRLRTQADTAAELSGGNQQKLMLAKVMTIDPEIVIINEPTRGIDVGTKHQIYHFVRELTDAGCSVILISSEMSELIGLSHRVAVMCAGVLTGVLEGEQINEQEIIQYASGIKGVGVDEQRHA</sequence>
<keyword evidence="6" id="KW-0547">Nucleotide-binding</keyword>
<dbReference type="EMBL" id="BJOC01000011">
    <property type="protein sequence ID" value="GED21582.1"/>
    <property type="molecule type" value="Genomic_DNA"/>
</dbReference>
<dbReference type="GO" id="GO:0016887">
    <property type="term" value="F:ATP hydrolysis activity"/>
    <property type="evidence" value="ECO:0007669"/>
    <property type="project" value="InterPro"/>
</dbReference>
<accession>A0A4Y4EUJ2</accession>
<keyword evidence="5" id="KW-0677">Repeat</keyword>
<evidence type="ECO:0000259" key="10">
    <source>
        <dbReference type="PROSITE" id="PS50893"/>
    </source>
</evidence>
<proteinExistence type="predicted"/>
<dbReference type="CDD" id="cd03215">
    <property type="entry name" value="ABC_Carb_Monos_II"/>
    <property type="match status" value="1"/>
</dbReference>
<dbReference type="InterPro" id="IPR017871">
    <property type="entry name" value="ABC_transporter-like_CS"/>
</dbReference>
<evidence type="ECO:0000256" key="9">
    <source>
        <dbReference type="ARBA" id="ARBA00023136"/>
    </source>
</evidence>
<dbReference type="CDD" id="cd03216">
    <property type="entry name" value="ABC_Carb_Monos_I"/>
    <property type="match status" value="1"/>
</dbReference>
<evidence type="ECO:0000256" key="4">
    <source>
        <dbReference type="ARBA" id="ARBA00022597"/>
    </source>
</evidence>
<dbReference type="Gene3D" id="3.40.50.300">
    <property type="entry name" value="P-loop containing nucleotide triphosphate hydrolases"/>
    <property type="match status" value="2"/>
</dbReference>
<organism evidence="11 12">
    <name type="scientific">Halomonas halmophila</name>
    <dbReference type="NCBI Taxonomy" id="252"/>
    <lineage>
        <taxon>Bacteria</taxon>
        <taxon>Pseudomonadati</taxon>
        <taxon>Pseudomonadota</taxon>
        <taxon>Gammaproteobacteria</taxon>
        <taxon>Oceanospirillales</taxon>
        <taxon>Halomonadaceae</taxon>
        <taxon>Halomonas</taxon>
    </lineage>
</organism>
<dbReference type="Proteomes" id="UP000319812">
    <property type="component" value="Unassembled WGS sequence"/>
</dbReference>
<keyword evidence="9" id="KW-0472">Membrane</keyword>
<evidence type="ECO:0000256" key="7">
    <source>
        <dbReference type="ARBA" id="ARBA00022840"/>
    </source>
</evidence>
<name>A0A4Y4EUJ2_9GAMM</name>
<reference evidence="11 12" key="1">
    <citation type="submission" date="2019-06" db="EMBL/GenBank/DDBJ databases">
        <title>Whole genome shotgun sequence of Halomonas halmophila NBRC 15537.</title>
        <authorList>
            <person name="Hosoyama A."/>
            <person name="Uohara A."/>
            <person name="Ohji S."/>
            <person name="Ichikawa N."/>
        </authorList>
    </citation>
    <scope>NUCLEOTIDE SEQUENCE [LARGE SCALE GENOMIC DNA]</scope>
    <source>
        <strain evidence="11 12">NBRC 15537</strain>
    </source>
</reference>
<dbReference type="PROSITE" id="PS00211">
    <property type="entry name" value="ABC_TRANSPORTER_1"/>
    <property type="match status" value="1"/>
</dbReference>
<dbReference type="PANTHER" id="PTHR43790:SF9">
    <property type="entry name" value="GALACTOFURANOSE TRANSPORTER ATP-BINDING PROTEIN YTFR"/>
    <property type="match status" value="1"/>
</dbReference>
<evidence type="ECO:0000256" key="2">
    <source>
        <dbReference type="ARBA" id="ARBA00022448"/>
    </source>
</evidence>
<dbReference type="SMART" id="SM00382">
    <property type="entry name" value="AAA"/>
    <property type="match status" value="2"/>
</dbReference>
<evidence type="ECO:0000256" key="6">
    <source>
        <dbReference type="ARBA" id="ARBA00022741"/>
    </source>
</evidence>
<gene>
    <name evidence="11" type="ORF">HHA01_05590</name>
</gene>
<keyword evidence="3" id="KW-1003">Cell membrane</keyword>
<evidence type="ECO:0000256" key="5">
    <source>
        <dbReference type="ARBA" id="ARBA00022737"/>
    </source>
</evidence>
<dbReference type="AlphaFoldDB" id="A0A4Y4EUJ2"/>
<dbReference type="PANTHER" id="PTHR43790">
    <property type="entry name" value="CARBOHYDRATE TRANSPORT ATP-BINDING PROTEIN MG119-RELATED"/>
    <property type="match status" value="1"/>
</dbReference>
<evidence type="ECO:0000313" key="12">
    <source>
        <dbReference type="Proteomes" id="UP000319812"/>
    </source>
</evidence>
<dbReference type="InterPro" id="IPR003593">
    <property type="entry name" value="AAA+_ATPase"/>
</dbReference>
<evidence type="ECO:0000256" key="8">
    <source>
        <dbReference type="ARBA" id="ARBA00022967"/>
    </source>
</evidence>
<dbReference type="PROSITE" id="PS50893">
    <property type="entry name" value="ABC_TRANSPORTER_2"/>
    <property type="match status" value="2"/>
</dbReference>
<dbReference type="InterPro" id="IPR003439">
    <property type="entry name" value="ABC_transporter-like_ATP-bd"/>
</dbReference>
<dbReference type="GO" id="GO:0005886">
    <property type="term" value="C:plasma membrane"/>
    <property type="evidence" value="ECO:0007669"/>
    <property type="project" value="UniProtKB-SubCell"/>
</dbReference>
<dbReference type="InterPro" id="IPR050107">
    <property type="entry name" value="ABC_carbohydrate_import_ATPase"/>
</dbReference>
<keyword evidence="7 11" id="KW-0067">ATP-binding</keyword>
<dbReference type="Pfam" id="PF00005">
    <property type="entry name" value="ABC_tran"/>
    <property type="match status" value="2"/>
</dbReference>
<comment type="caution">
    <text evidence="11">The sequence shown here is derived from an EMBL/GenBank/DDBJ whole genome shotgun (WGS) entry which is preliminary data.</text>
</comment>
<keyword evidence="8" id="KW-1278">Translocase</keyword>
<dbReference type="GO" id="GO:0005524">
    <property type="term" value="F:ATP binding"/>
    <property type="evidence" value="ECO:0007669"/>
    <property type="project" value="UniProtKB-KW"/>
</dbReference>
<keyword evidence="4" id="KW-0762">Sugar transport</keyword>
<feature type="domain" description="ABC transporter" evidence="10">
    <location>
        <begin position="255"/>
        <end position="500"/>
    </location>
</feature>
<evidence type="ECO:0000256" key="3">
    <source>
        <dbReference type="ARBA" id="ARBA00022475"/>
    </source>
</evidence>
<comment type="subcellular location">
    <subcellularLocation>
        <location evidence="1">Cell membrane</location>
        <topology evidence="1">Peripheral membrane protein</topology>
    </subcellularLocation>
</comment>
<evidence type="ECO:0000256" key="1">
    <source>
        <dbReference type="ARBA" id="ARBA00004202"/>
    </source>
</evidence>
<dbReference type="FunFam" id="3.40.50.300:FF:000127">
    <property type="entry name" value="Ribose import ATP-binding protein RbsA"/>
    <property type="match status" value="1"/>
</dbReference>
<dbReference type="InterPro" id="IPR027417">
    <property type="entry name" value="P-loop_NTPase"/>
</dbReference>